<name>A0A3B1DBY9_9ZZZZ</name>
<organism evidence="8">
    <name type="scientific">hydrothermal vent metagenome</name>
    <dbReference type="NCBI Taxonomy" id="652676"/>
    <lineage>
        <taxon>unclassified sequences</taxon>
        <taxon>metagenomes</taxon>
        <taxon>ecological metagenomes</taxon>
    </lineage>
</organism>
<reference evidence="8" key="1">
    <citation type="submission" date="2018-06" db="EMBL/GenBank/DDBJ databases">
        <authorList>
            <person name="Zhirakovskaya E."/>
        </authorList>
    </citation>
    <scope>NUCLEOTIDE SEQUENCE</scope>
</reference>
<dbReference type="Gene3D" id="3.40.50.720">
    <property type="entry name" value="NAD(P)-binding Rossmann-like Domain"/>
    <property type="match status" value="1"/>
</dbReference>
<protein>
    <recommendedName>
        <fullName evidence="2">precorrin-2 dehydrogenase</fullName>
        <ecNumber evidence="2">1.3.1.76</ecNumber>
    </recommendedName>
</protein>
<dbReference type="SUPFAM" id="SSF51735">
    <property type="entry name" value="NAD(P)-binding Rossmann-fold domains"/>
    <property type="match status" value="1"/>
</dbReference>
<sequence length="208" mass="22719">MFYPLFLSLVGEKCLVVGAGKVAARKAASLARCKADVYVVGEKVCDEMRELIDGGKARHVGQRFAEDQLEGAALVFGATDSVSVNREVYDQARKLGIPVNVVDDLDLCSFIVPSVVRRGDLSIAISSSGKSPAVTKRLRKRLEEEFGDEWGIYVEIMGEAREKAKQSSEGQKTREKIFNELADSDILAKIKAGDIDGAKRLAREIIAK</sequence>
<gene>
    <name evidence="8" type="ORF">MNBD_NITROSPINAE02-1357</name>
</gene>
<dbReference type="UniPathway" id="UPA00262">
    <property type="reaction ID" value="UER00222"/>
</dbReference>
<comment type="catalytic activity">
    <reaction evidence="6">
        <text>precorrin-2 + NAD(+) = sirohydrochlorin + NADH + 2 H(+)</text>
        <dbReference type="Rhea" id="RHEA:15613"/>
        <dbReference type="ChEBI" id="CHEBI:15378"/>
        <dbReference type="ChEBI" id="CHEBI:57540"/>
        <dbReference type="ChEBI" id="CHEBI:57945"/>
        <dbReference type="ChEBI" id="CHEBI:58351"/>
        <dbReference type="ChEBI" id="CHEBI:58827"/>
        <dbReference type="EC" id="1.3.1.76"/>
    </reaction>
</comment>
<evidence type="ECO:0000313" key="8">
    <source>
        <dbReference type="EMBL" id="VAX26187.1"/>
    </source>
</evidence>
<dbReference type="SUPFAM" id="SSF75615">
    <property type="entry name" value="Siroheme synthase middle domains-like"/>
    <property type="match status" value="1"/>
</dbReference>
<accession>A0A3B1DBY9</accession>
<evidence type="ECO:0000256" key="1">
    <source>
        <dbReference type="ARBA" id="ARBA00005010"/>
    </source>
</evidence>
<dbReference type="InterPro" id="IPR042518">
    <property type="entry name" value="SirC_C"/>
</dbReference>
<dbReference type="Pfam" id="PF14824">
    <property type="entry name" value="Sirohm_synth_M"/>
    <property type="match status" value="1"/>
</dbReference>
<comment type="pathway">
    <text evidence="1">Porphyrin-containing compound metabolism; siroheme biosynthesis; sirohydrochlorin from precorrin-2: step 1/1.</text>
</comment>
<evidence type="ECO:0000256" key="6">
    <source>
        <dbReference type="ARBA" id="ARBA00047561"/>
    </source>
</evidence>
<dbReference type="GO" id="GO:0004325">
    <property type="term" value="F:ferrochelatase activity"/>
    <property type="evidence" value="ECO:0007669"/>
    <property type="project" value="InterPro"/>
</dbReference>
<dbReference type="NCBIfam" id="TIGR01470">
    <property type="entry name" value="cysG_Nterm"/>
    <property type="match status" value="1"/>
</dbReference>
<dbReference type="InterPro" id="IPR006367">
    <property type="entry name" value="Sirohaem_synthase_N"/>
</dbReference>
<feature type="domain" description="Siroheme synthase central" evidence="7">
    <location>
        <begin position="118"/>
        <end position="144"/>
    </location>
</feature>
<dbReference type="EMBL" id="UOGE01000118">
    <property type="protein sequence ID" value="VAX26187.1"/>
    <property type="molecule type" value="Genomic_DNA"/>
</dbReference>
<dbReference type="EC" id="1.3.1.76" evidence="2"/>
<dbReference type="GO" id="GO:0019354">
    <property type="term" value="P:siroheme biosynthetic process"/>
    <property type="evidence" value="ECO:0007669"/>
    <property type="project" value="UniProtKB-UniPathway"/>
</dbReference>
<keyword evidence="3" id="KW-0560">Oxidoreductase</keyword>
<evidence type="ECO:0000256" key="4">
    <source>
        <dbReference type="ARBA" id="ARBA00023027"/>
    </source>
</evidence>
<dbReference type="PANTHER" id="PTHR35330:SF1">
    <property type="entry name" value="SIROHEME BIOSYNTHESIS PROTEIN MET8"/>
    <property type="match status" value="1"/>
</dbReference>
<dbReference type="InterPro" id="IPR036291">
    <property type="entry name" value="NAD(P)-bd_dom_sf"/>
</dbReference>
<dbReference type="AlphaFoldDB" id="A0A3B1DBY9"/>
<dbReference type="Gene3D" id="1.10.8.610">
    <property type="entry name" value="SirC, precorrin-2 dehydrogenase, C-terminal helical domain-like"/>
    <property type="match status" value="1"/>
</dbReference>
<evidence type="ECO:0000256" key="5">
    <source>
        <dbReference type="ARBA" id="ARBA00023244"/>
    </source>
</evidence>
<dbReference type="InterPro" id="IPR028281">
    <property type="entry name" value="Sirohaem_synthase_central"/>
</dbReference>
<dbReference type="InterPro" id="IPR028161">
    <property type="entry name" value="Met8-like"/>
</dbReference>
<evidence type="ECO:0000256" key="3">
    <source>
        <dbReference type="ARBA" id="ARBA00023002"/>
    </source>
</evidence>
<evidence type="ECO:0000259" key="7">
    <source>
        <dbReference type="Pfam" id="PF14824"/>
    </source>
</evidence>
<proteinExistence type="predicted"/>
<dbReference type="PANTHER" id="PTHR35330">
    <property type="entry name" value="SIROHEME BIOSYNTHESIS PROTEIN MET8"/>
    <property type="match status" value="1"/>
</dbReference>
<dbReference type="GO" id="GO:0043115">
    <property type="term" value="F:precorrin-2 dehydrogenase activity"/>
    <property type="evidence" value="ECO:0007669"/>
    <property type="project" value="UniProtKB-EC"/>
</dbReference>
<evidence type="ECO:0000256" key="2">
    <source>
        <dbReference type="ARBA" id="ARBA00012400"/>
    </source>
</evidence>
<dbReference type="Pfam" id="PF13241">
    <property type="entry name" value="NAD_binding_7"/>
    <property type="match status" value="1"/>
</dbReference>
<keyword evidence="5" id="KW-0627">Porphyrin biosynthesis</keyword>
<keyword evidence="4" id="KW-0520">NAD</keyword>